<evidence type="ECO:0000256" key="3">
    <source>
        <dbReference type="ARBA" id="ARBA00022553"/>
    </source>
</evidence>
<dbReference type="EMBL" id="CP046052">
    <property type="protein sequence ID" value="QGM45468.1"/>
    <property type="molecule type" value="Genomic_DNA"/>
</dbReference>
<dbReference type="SMART" id="SM00448">
    <property type="entry name" value="REC"/>
    <property type="match status" value="1"/>
</dbReference>
<name>A0A6B8KG13_9HYPH</name>
<dbReference type="Gene3D" id="1.10.287.130">
    <property type="match status" value="1"/>
</dbReference>
<evidence type="ECO:0000256" key="1">
    <source>
        <dbReference type="ARBA" id="ARBA00000085"/>
    </source>
</evidence>
<keyword evidence="3 6" id="KW-0597">Phosphoprotein</keyword>
<dbReference type="Gene3D" id="3.30.565.10">
    <property type="entry name" value="Histidine kinase-like ATPase, C-terminal domain"/>
    <property type="match status" value="1"/>
</dbReference>
<evidence type="ECO:0000259" key="8">
    <source>
        <dbReference type="PROSITE" id="PS50110"/>
    </source>
</evidence>
<dbReference type="Pfam" id="PF00512">
    <property type="entry name" value="HisKA"/>
    <property type="match status" value="1"/>
</dbReference>
<evidence type="ECO:0000313" key="10">
    <source>
        <dbReference type="Proteomes" id="UP000309061"/>
    </source>
</evidence>
<dbReference type="InterPro" id="IPR001789">
    <property type="entry name" value="Sig_transdc_resp-reg_receiver"/>
</dbReference>
<dbReference type="OrthoDB" id="7991996at2"/>
<dbReference type="InterPro" id="IPR011006">
    <property type="entry name" value="CheY-like_superfamily"/>
</dbReference>
<accession>A0A6B8KG13</accession>
<dbReference type="GO" id="GO:0000155">
    <property type="term" value="F:phosphorelay sensor kinase activity"/>
    <property type="evidence" value="ECO:0007669"/>
    <property type="project" value="InterPro"/>
</dbReference>
<organism evidence="9 10">
    <name type="scientific">Methylocystis heyeri</name>
    <dbReference type="NCBI Taxonomy" id="391905"/>
    <lineage>
        <taxon>Bacteria</taxon>
        <taxon>Pseudomonadati</taxon>
        <taxon>Pseudomonadota</taxon>
        <taxon>Alphaproteobacteria</taxon>
        <taxon>Hyphomicrobiales</taxon>
        <taxon>Methylocystaceae</taxon>
        <taxon>Methylocystis</taxon>
    </lineage>
</organism>
<dbReference type="SUPFAM" id="SSF47384">
    <property type="entry name" value="Homodimeric domain of signal transducing histidine kinase"/>
    <property type="match status" value="1"/>
</dbReference>
<dbReference type="InterPro" id="IPR004358">
    <property type="entry name" value="Sig_transdc_His_kin-like_C"/>
</dbReference>
<dbReference type="SUPFAM" id="SSF52172">
    <property type="entry name" value="CheY-like"/>
    <property type="match status" value="1"/>
</dbReference>
<dbReference type="PRINTS" id="PR00344">
    <property type="entry name" value="BCTRLSENSOR"/>
</dbReference>
<dbReference type="InterPro" id="IPR036890">
    <property type="entry name" value="HATPase_C_sf"/>
</dbReference>
<dbReference type="SMART" id="SM00387">
    <property type="entry name" value="HATPase_c"/>
    <property type="match status" value="1"/>
</dbReference>
<dbReference type="PROSITE" id="PS50109">
    <property type="entry name" value="HIS_KIN"/>
    <property type="match status" value="1"/>
</dbReference>
<dbReference type="InterPro" id="IPR036097">
    <property type="entry name" value="HisK_dim/P_sf"/>
</dbReference>
<dbReference type="Gene3D" id="3.40.50.2300">
    <property type="match status" value="1"/>
</dbReference>
<evidence type="ECO:0000256" key="6">
    <source>
        <dbReference type="PROSITE-ProRule" id="PRU00169"/>
    </source>
</evidence>
<proteinExistence type="predicted"/>
<dbReference type="CDD" id="cd00082">
    <property type="entry name" value="HisKA"/>
    <property type="match status" value="1"/>
</dbReference>
<dbReference type="PANTHER" id="PTHR43547:SF2">
    <property type="entry name" value="HYBRID SIGNAL TRANSDUCTION HISTIDINE KINASE C"/>
    <property type="match status" value="1"/>
</dbReference>
<dbReference type="InterPro" id="IPR003661">
    <property type="entry name" value="HisK_dim/P_dom"/>
</dbReference>
<keyword evidence="5" id="KW-0418">Kinase</keyword>
<dbReference type="KEGG" id="mhey:H2LOC_007040"/>
<evidence type="ECO:0000256" key="4">
    <source>
        <dbReference type="ARBA" id="ARBA00022679"/>
    </source>
</evidence>
<reference evidence="9 10" key="1">
    <citation type="submission" date="2019-11" db="EMBL/GenBank/DDBJ databases">
        <title>The genome sequence of Methylocystis heyeri.</title>
        <authorList>
            <person name="Oshkin I.Y."/>
            <person name="Miroshnikov K."/>
            <person name="Dedysh S.N."/>
        </authorList>
    </citation>
    <scope>NUCLEOTIDE SEQUENCE [LARGE SCALE GENOMIC DNA]</scope>
    <source>
        <strain evidence="9 10">H2</strain>
    </source>
</reference>
<feature type="modified residue" description="4-aspartylphosphate" evidence="6">
    <location>
        <position position="454"/>
    </location>
</feature>
<keyword evidence="10" id="KW-1185">Reference proteome</keyword>
<dbReference type="EC" id="2.7.13.3" evidence="2"/>
<sequence length="519" mass="55953">MNQSGDRASSETGQRILILTPWGRDASLADQTLGRSGLATCICGSLQELRREIDLGAGCALIAEEALPTALADSPEDWLGSEPSWSSLPVIILLGRGASLRNIPALRALETRPNVGFLERPVPKRTLISALRAALEARRLQYAVRDALEELRIANRRKDEFLAILSHELRNPLAPIRSAVYVLNRLEFGPPASHDRARALISMVERQVDHLVRLVDDLLEVSRITTGKITLARRRTDLKAIIRQAQEISQPLISAESHALAICLPDRPVFVDCDTVRLAQVFANLLNNAAKYSPSGGKIRLSLRAEGARAIVSVRDDGIGISPEMLPKVFDLFSQSHGGSGREQGGLGIGLALARSLVELHGGAIEAHSDGEHRGSEFIVRLPLADCGEEPAGAGPCAAEAADVKALVVDDDRDVADSFALLLKSMGVESRVAYGGQEALGAVSDFEPHVVFLDLGMPLMDGYETAKRIQAAPGGKDIVLVALSGWGRSEDRERTRTAGFSHHFVKPMDLAALRHLLAS</sequence>
<dbReference type="SMART" id="SM00388">
    <property type="entry name" value="HisKA"/>
    <property type="match status" value="1"/>
</dbReference>
<evidence type="ECO:0000256" key="5">
    <source>
        <dbReference type="ARBA" id="ARBA00022777"/>
    </source>
</evidence>
<dbReference type="Pfam" id="PF00072">
    <property type="entry name" value="Response_reg"/>
    <property type="match status" value="1"/>
</dbReference>
<dbReference type="PROSITE" id="PS50110">
    <property type="entry name" value="RESPONSE_REGULATORY"/>
    <property type="match status" value="1"/>
</dbReference>
<evidence type="ECO:0000313" key="9">
    <source>
        <dbReference type="EMBL" id="QGM45468.1"/>
    </source>
</evidence>
<dbReference type="InterPro" id="IPR005467">
    <property type="entry name" value="His_kinase_dom"/>
</dbReference>
<dbReference type="InterPro" id="IPR003594">
    <property type="entry name" value="HATPase_dom"/>
</dbReference>
<comment type="catalytic activity">
    <reaction evidence="1">
        <text>ATP + protein L-histidine = ADP + protein N-phospho-L-histidine.</text>
        <dbReference type="EC" id="2.7.13.3"/>
    </reaction>
</comment>
<keyword evidence="4" id="KW-0808">Transferase</keyword>
<dbReference type="FunFam" id="3.30.565.10:FF:000006">
    <property type="entry name" value="Sensor histidine kinase WalK"/>
    <property type="match status" value="1"/>
</dbReference>
<dbReference type="SUPFAM" id="SSF55874">
    <property type="entry name" value="ATPase domain of HSP90 chaperone/DNA topoisomerase II/histidine kinase"/>
    <property type="match status" value="1"/>
</dbReference>
<dbReference type="CDD" id="cd00075">
    <property type="entry name" value="HATPase"/>
    <property type="match status" value="1"/>
</dbReference>
<evidence type="ECO:0000256" key="2">
    <source>
        <dbReference type="ARBA" id="ARBA00012438"/>
    </source>
</evidence>
<feature type="domain" description="Histidine kinase" evidence="7">
    <location>
        <begin position="164"/>
        <end position="386"/>
    </location>
</feature>
<dbReference type="Pfam" id="PF02518">
    <property type="entry name" value="HATPase_c"/>
    <property type="match status" value="1"/>
</dbReference>
<dbReference type="Proteomes" id="UP000309061">
    <property type="component" value="Chromosome"/>
</dbReference>
<feature type="domain" description="Response regulatory" evidence="8">
    <location>
        <begin position="405"/>
        <end position="519"/>
    </location>
</feature>
<protein>
    <recommendedName>
        <fullName evidence="2">histidine kinase</fullName>
        <ecNumber evidence="2">2.7.13.3</ecNumber>
    </recommendedName>
</protein>
<evidence type="ECO:0000259" key="7">
    <source>
        <dbReference type="PROSITE" id="PS50109"/>
    </source>
</evidence>
<dbReference type="AlphaFoldDB" id="A0A6B8KG13"/>
<gene>
    <name evidence="9" type="ORF">H2LOC_007040</name>
</gene>
<dbReference type="PANTHER" id="PTHR43547">
    <property type="entry name" value="TWO-COMPONENT HISTIDINE KINASE"/>
    <property type="match status" value="1"/>
</dbReference>
<dbReference type="RefSeq" id="WP_136495750.1">
    <property type="nucleotide sequence ID" value="NZ_CP046052.1"/>
</dbReference>